<comment type="caution">
    <text evidence="4">The sequence shown here is derived from an EMBL/GenBank/DDBJ whole genome shotgun (WGS) entry which is preliminary data.</text>
</comment>
<evidence type="ECO:0000313" key="5">
    <source>
        <dbReference type="Proteomes" id="UP000603640"/>
    </source>
</evidence>
<organism evidence="4 5">
    <name type="scientific">Pontibacter cellulosilyticus</name>
    <dbReference type="NCBI Taxonomy" id="1720253"/>
    <lineage>
        <taxon>Bacteria</taxon>
        <taxon>Pseudomonadati</taxon>
        <taxon>Bacteroidota</taxon>
        <taxon>Cytophagia</taxon>
        <taxon>Cytophagales</taxon>
        <taxon>Hymenobacteraceae</taxon>
        <taxon>Pontibacter</taxon>
    </lineage>
</organism>
<dbReference type="Pfam" id="PF13517">
    <property type="entry name" value="FG-GAP_3"/>
    <property type="match status" value="2"/>
</dbReference>
<dbReference type="InterPro" id="IPR026444">
    <property type="entry name" value="Secre_tail"/>
</dbReference>
<evidence type="ECO:0000256" key="2">
    <source>
        <dbReference type="SAM" id="SignalP"/>
    </source>
</evidence>
<dbReference type="PANTHER" id="PTHR44103">
    <property type="entry name" value="PROPROTEIN CONVERTASE P"/>
    <property type="match status" value="1"/>
</dbReference>
<feature type="signal peptide" evidence="2">
    <location>
        <begin position="1"/>
        <end position="19"/>
    </location>
</feature>
<accession>A0A923SIE3</accession>
<dbReference type="Gene3D" id="2.130.10.130">
    <property type="entry name" value="Integrin alpha, N-terminal"/>
    <property type="match status" value="3"/>
</dbReference>
<dbReference type="Proteomes" id="UP000603640">
    <property type="component" value="Unassembled WGS sequence"/>
</dbReference>
<gene>
    <name evidence="4" type="ORF">H8S84_07755</name>
</gene>
<dbReference type="EMBL" id="JACRVF010000002">
    <property type="protein sequence ID" value="MBC5992724.1"/>
    <property type="molecule type" value="Genomic_DNA"/>
</dbReference>
<evidence type="ECO:0000313" key="4">
    <source>
        <dbReference type="EMBL" id="MBC5992724.1"/>
    </source>
</evidence>
<dbReference type="Pfam" id="PF18962">
    <property type="entry name" value="Por_Secre_tail"/>
    <property type="match status" value="1"/>
</dbReference>
<reference evidence="4" key="1">
    <citation type="submission" date="2020-08" db="EMBL/GenBank/DDBJ databases">
        <title>Pontibacter sp. SD6 16S ribosomal RNA gene Genome sequencing and assembly.</title>
        <authorList>
            <person name="Kang M."/>
        </authorList>
    </citation>
    <scope>NUCLEOTIDE SEQUENCE</scope>
    <source>
        <strain evidence="4">SD6</strain>
    </source>
</reference>
<dbReference type="SUPFAM" id="SSF69318">
    <property type="entry name" value="Integrin alpha N-terminal domain"/>
    <property type="match status" value="2"/>
</dbReference>
<evidence type="ECO:0000259" key="3">
    <source>
        <dbReference type="Pfam" id="PF18962"/>
    </source>
</evidence>
<dbReference type="PANTHER" id="PTHR44103:SF1">
    <property type="entry name" value="PROPROTEIN CONVERTASE P"/>
    <property type="match status" value="1"/>
</dbReference>
<name>A0A923SIE3_9BACT</name>
<keyword evidence="5" id="KW-1185">Reference proteome</keyword>
<evidence type="ECO:0000256" key="1">
    <source>
        <dbReference type="ARBA" id="ARBA00022729"/>
    </source>
</evidence>
<proteinExistence type="predicted"/>
<feature type="chain" id="PRO_5036758687" evidence="2">
    <location>
        <begin position="20"/>
        <end position="743"/>
    </location>
</feature>
<dbReference type="InterPro" id="IPR013517">
    <property type="entry name" value="FG-GAP"/>
</dbReference>
<keyword evidence="1 2" id="KW-0732">Signal</keyword>
<feature type="domain" description="Secretion system C-terminal sorting" evidence="3">
    <location>
        <begin position="668"/>
        <end position="742"/>
    </location>
</feature>
<sequence>MKILYALLLILLAHVHVSAQGNVQENENLQFRLRQDVPVTIAGKQLSDPWSGGLNTPQFSTIDLNTDGQEDLFIFDRQLKKVYTWLAVQQSGQWKYKYAPEYEIFFPADLENWALLRDYNCDGLKDIFTSTPLGIRVFKQESAANGRLKFTLSESALYYNSNRVNMQMTGADVPAIADVDGDGDLDVLIAEFSVGKTLELYRNQQVELGLACGTMQYVQQTNWWGRISECDGCNSFLFSAYCRVAGPMHSGHSGSSLLLLDVDADGDKDLVMGAVQCDNLVLMENEGNTGNALMTSFTPTFPAAKPASFAKFPAAFYEDVTFDGVPDMLVSPQVTDDIWNMDFQTSTWLYRNSGAADKPTFNFVKNDFLQGQMIDIGEGAFPAFADLDGDGDLDMLVGNHASYSGNLYSASISFYRNTGTASAPAFELVTNDYLNLKNQQLYALKPGFADINRDNLPDLILTYKELKAGTNRISYILNKGTSGQAAYNFPDVRVLQSIPDGANPALEDVDNDGDVDLLVGMKDGSLAFYRNTGAAANPAYTLENNSFGGIGFNSARRTLYPSIADIDGDGSRDLITVDDSGVIRIYRDFTKNLAGTLTAEAPLLENELTQEVQESRLGKGLSIHVTLLGGENKLYLVIGTQGGGMYLLQQTAGNMAVNNPDVGLKLEVYPNPTDKTQRDAVVVRATEPVVLQVFDAIGRKVYQGNSVYSRSHMLPLRNFKAGMYIIRATSKTGGHTSAKLVIQ</sequence>
<dbReference type="RefSeq" id="WP_187066765.1">
    <property type="nucleotide sequence ID" value="NZ_JACRVF010000002.1"/>
</dbReference>
<dbReference type="NCBIfam" id="TIGR04183">
    <property type="entry name" value="Por_Secre_tail"/>
    <property type="match status" value="1"/>
</dbReference>
<dbReference type="AlphaFoldDB" id="A0A923SIE3"/>
<dbReference type="InterPro" id="IPR028994">
    <property type="entry name" value="Integrin_alpha_N"/>
</dbReference>
<protein>
    <submittedName>
        <fullName evidence="4">T9SS type A sorting domain-containing protein</fullName>
    </submittedName>
</protein>